<dbReference type="Proteomes" id="UP000199352">
    <property type="component" value="Unassembled WGS sequence"/>
</dbReference>
<protein>
    <submittedName>
        <fullName evidence="1">Uncharacterized protein</fullName>
    </submittedName>
</protein>
<keyword evidence="2" id="KW-1185">Reference proteome</keyword>
<evidence type="ECO:0000313" key="2">
    <source>
        <dbReference type="Proteomes" id="UP000199352"/>
    </source>
</evidence>
<sequence>MTMTTELGGKAPRGLRATALEKLDDAVCAALRDSEVEHAREVLSTALARCAAAEAVVPAQVRACVEAADDHLGYGECMEARTLLTVAHHLLTPVHVPRPSRPGDVALGG</sequence>
<accession>A0A1H9VN81</accession>
<organism evidence="1 2">
    <name type="scientific">Lentzea xinjiangensis</name>
    <dbReference type="NCBI Taxonomy" id="402600"/>
    <lineage>
        <taxon>Bacteria</taxon>
        <taxon>Bacillati</taxon>
        <taxon>Actinomycetota</taxon>
        <taxon>Actinomycetes</taxon>
        <taxon>Pseudonocardiales</taxon>
        <taxon>Pseudonocardiaceae</taxon>
        <taxon>Lentzea</taxon>
    </lineage>
</organism>
<gene>
    <name evidence="1" type="ORF">SAMN05216188_12732</name>
</gene>
<evidence type="ECO:0000313" key="1">
    <source>
        <dbReference type="EMBL" id="SES23039.1"/>
    </source>
</evidence>
<dbReference type="EMBL" id="FOFR01000027">
    <property type="protein sequence ID" value="SES23039.1"/>
    <property type="molecule type" value="Genomic_DNA"/>
</dbReference>
<dbReference type="AlphaFoldDB" id="A0A1H9VN81"/>
<name>A0A1H9VN81_9PSEU</name>
<proteinExistence type="predicted"/>
<reference evidence="2" key="1">
    <citation type="submission" date="2016-10" db="EMBL/GenBank/DDBJ databases">
        <authorList>
            <person name="Varghese N."/>
            <person name="Submissions S."/>
        </authorList>
    </citation>
    <scope>NUCLEOTIDE SEQUENCE [LARGE SCALE GENOMIC DNA]</scope>
    <source>
        <strain evidence="2">CGMCC 4.3525</strain>
    </source>
</reference>
<dbReference type="STRING" id="402600.SAMN05216188_12732"/>